<keyword evidence="2" id="KW-1185">Reference proteome</keyword>
<protein>
    <submittedName>
        <fullName evidence="1">Cytochrome c oxidase assembly protein cox11, mitochondrial</fullName>
    </submittedName>
</protein>
<sequence>MFAANLASARRATNSLALRIRNRRCCTGPLPPRAYTSDAKSSPSSIHDISARLSSRERMQIYMAQTRRKNLNGILYSGAFLITFLGIAYAAVPLYRIFCKRTGFMGVPNTDVNIRDESTLRPLEDHRRLRIQFASQVSGALDWQFVPEQSAVSVVPGETALAFYRARNRSDKPVIGVATYNVVPEKAAQYFNKIQCFCFDEQKLDPGEEIDMPVFFFIDPSFAEDPWMDD</sequence>
<gene>
    <name evidence="1" type="primary">COX11</name>
    <name evidence="1" type="ORF">EV182_003609</name>
</gene>
<dbReference type="Proteomes" id="UP001145114">
    <property type="component" value="Unassembled WGS sequence"/>
</dbReference>
<evidence type="ECO:0000313" key="1">
    <source>
        <dbReference type="EMBL" id="KAJ1674276.1"/>
    </source>
</evidence>
<accession>A0ACC1HG19</accession>
<reference evidence="1" key="1">
    <citation type="submission" date="2022-06" db="EMBL/GenBank/DDBJ databases">
        <title>Phylogenomic reconstructions and comparative analyses of Kickxellomycotina fungi.</title>
        <authorList>
            <person name="Reynolds N.K."/>
            <person name="Stajich J.E."/>
            <person name="Barry K."/>
            <person name="Grigoriev I.V."/>
            <person name="Crous P."/>
            <person name="Smith M.E."/>
        </authorList>
    </citation>
    <scope>NUCLEOTIDE SEQUENCE</scope>
    <source>
        <strain evidence="1">RSA 2271</strain>
    </source>
</reference>
<organism evidence="1 2">
    <name type="scientific">Spiromyces aspiralis</name>
    <dbReference type="NCBI Taxonomy" id="68401"/>
    <lineage>
        <taxon>Eukaryota</taxon>
        <taxon>Fungi</taxon>
        <taxon>Fungi incertae sedis</taxon>
        <taxon>Zoopagomycota</taxon>
        <taxon>Kickxellomycotina</taxon>
        <taxon>Kickxellomycetes</taxon>
        <taxon>Kickxellales</taxon>
        <taxon>Kickxellaceae</taxon>
        <taxon>Spiromyces</taxon>
    </lineage>
</organism>
<proteinExistence type="predicted"/>
<dbReference type="EMBL" id="JAMZIH010006104">
    <property type="protein sequence ID" value="KAJ1674276.1"/>
    <property type="molecule type" value="Genomic_DNA"/>
</dbReference>
<feature type="non-terminal residue" evidence="1">
    <location>
        <position position="230"/>
    </location>
</feature>
<name>A0ACC1HG19_9FUNG</name>
<comment type="caution">
    <text evidence="1">The sequence shown here is derived from an EMBL/GenBank/DDBJ whole genome shotgun (WGS) entry which is preliminary data.</text>
</comment>
<evidence type="ECO:0000313" key="2">
    <source>
        <dbReference type="Proteomes" id="UP001145114"/>
    </source>
</evidence>